<reference evidence="3" key="3">
    <citation type="submission" date="2025-09" db="UniProtKB">
        <authorList>
            <consortium name="Ensembl"/>
        </authorList>
    </citation>
    <scope>IDENTIFICATION</scope>
</reference>
<evidence type="ECO:0000313" key="3">
    <source>
        <dbReference type="Ensembl" id="ENSCSAVP00000010556.1"/>
    </source>
</evidence>
<feature type="signal peptide" evidence="1">
    <location>
        <begin position="1"/>
        <end position="17"/>
    </location>
</feature>
<dbReference type="InParanoid" id="H2YYZ5"/>
<evidence type="ECO:0000259" key="2">
    <source>
        <dbReference type="Pfam" id="PF14240"/>
    </source>
</evidence>
<evidence type="ECO:0000313" key="4">
    <source>
        <dbReference type="Proteomes" id="UP000007875"/>
    </source>
</evidence>
<evidence type="ECO:0000256" key="1">
    <source>
        <dbReference type="SAM" id="SignalP"/>
    </source>
</evidence>
<protein>
    <recommendedName>
        <fullName evidence="2">YHYH domain-containing protein</fullName>
    </recommendedName>
</protein>
<feature type="domain" description="YHYH" evidence="2">
    <location>
        <begin position="108"/>
        <end position="188"/>
    </location>
</feature>
<feature type="chain" id="PRO_5003578686" description="YHYH domain-containing protein" evidence="1">
    <location>
        <begin position="18"/>
        <end position="236"/>
    </location>
</feature>
<reference evidence="3" key="2">
    <citation type="submission" date="2025-08" db="UniProtKB">
        <authorList>
            <consortium name="Ensembl"/>
        </authorList>
    </citation>
    <scope>IDENTIFICATION</scope>
</reference>
<dbReference type="HOGENOM" id="CLU_1175090_0_0_1"/>
<accession>H2YYZ5</accession>
<proteinExistence type="predicted"/>
<keyword evidence="1" id="KW-0732">Signal</keyword>
<dbReference type="InterPro" id="IPR025924">
    <property type="entry name" value="YHYH_dom"/>
</dbReference>
<sequence length="236" mass="25852">MNDILFISLSLLTCSFALTSREFRILSENTHGSITNGAFTIEEDIDEYEVEIYRISITGYPQHDTADCYMSQLECCRTNVEAVATPDSMTIYKNVEMTDNLYCTPLGTVGMSTGGTNFYNHLEAECANVNIMVDGTFDECNGHTGNNIYHFHRAPNPDCVGGTTTGAHIIGVSLDGFAIYNSAKYKGVTQELDECGGFAPDGDASKYRYVAEYGSGDDQGTDFVVPCFRAVPYENA</sequence>
<dbReference type="Proteomes" id="UP000007875">
    <property type="component" value="Unassembled WGS sequence"/>
</dbReference>
<dbReference type="OMA" id="CANVNIM"/>
<dbReference type="Pfam" id="PF14240">
    <property type="entry name" value="YHYH"/>
    <property type="match status" value="1"/>
</dbReference>
<dbReference type="GeneTree" id="ENSGT00530000065052"/>
<name>H2YYZ5_CIOSA</name>
<dbReference type="STRING" id="51511.ENSCSAVP00000010556"/>
<dbReference type="AlphaFoldDB" id="H2YYZ5"/>
<organism evidence="3 4">
    <name type="scientific">Ciona savignyi</name>
    <name type="common">Pacific transparent sea squirt</name>
    <dbReference type="NCBI Taxonomy" id="51511"/>
    <lineage>
        <taxon>Eukaryota</taxon>
        <taxon>Metazoa</taxon>
        <taxon>Chordata</taxon>
        <taxon>Tunicata</taxon>
        <taxon>Ascidiacea</taxon>
        <taxon>Phlebobranchia</taxon>
        <taxon>Cionidae</taxon>
        <taxon>Ciona</taxon>
    </lineage>
</organism>
<dbReference type="Ensembl" id="ENSCSAVT00000010684.1">
    <property type="protein sequence ID" value="ENSCSAVP00000010556.1"/>
    <property type="gene ID" value="ENSCSAVG00000006209.1"/>
</dbReference>
<keyword evidence="4" id="KW-1185">Reference proteome</keyword>
<reference evidence="4" key="1">
    <citation type="submission" date="2003-08" db="EMBL/GenBank/DDBJ databases">
        <authorList>
            <person name="Birren B."/>
            <person name="Nusbaum C."/>
            <person name="Abebe A."/>
            <person name="Abouelleil A."/>
            <person name="Adekoya E."/>
            <person name="Ait-zahra M."/>
            <person name="Allen N."/>
            <person name="Allen T."/>
            <person name="An P."/>
            <person name="Anderson M."/>
            <person name="Anderson S."/>
            <person name="Arachchi H."/>
            <person name="Armbruster J."/>
            <person name="Bachantsang P."/>
            <person name="Baldwin J."/>
            <person name="Barry A."/>
            <person name="Bayul T."/>
            <person name="Blitshsteyn B."/>
            <person name="Bloom T."/>
            <person name="Blye J."/>
            <person name="Boguslavskiy L."/>
            <person name="Borowsky M."/>
            <person name="Boukhgalter B."/>
            <person name="Brunache A."/>
            <person name="Butler J."/>
            <person name="Calixte N."/>
            <person name="Calvo S."/>
            <person name="Camarata J."/>
            <person name="Campo K."/>
            <person name="Chang J."/>
            <person name="Cheshatsang Y."/>
            <person name="Citroen M."/>
            <person name="Collymore A."/>
            <person name="Considine T."/>
            <person name="Cook A."/>
            <person name="Cooke P."/>
            <person name="Corum B."/>
            <person name="Cuomo C."/>
            <person name="David R."/>
            <person name="Dawoe T."/>
            <person name="Degray S."/>
            <person name="Dodge S."/>
            <person name="Dooley K."/>
            <person name="Dorje P."/>
            <person name="Dorjee K."/>
            <person name="Dorris L."/>
            <person name="Duffey N."/>
            <person name="Dupes A."/>
            <person name="Elkins T."/>
            <person name="Engels R."/>
            <person name="Erickson J."/>
            <person name="Farina A."/>
            <person name="Faro S."/>
            <person name="Ferreira P."/>
            <person name="Fischer H."/>
            <person name="Fitzgerald M."/>
            <person name="Foley K."/>
            <person name="Gage D."/>
            <person name="Galagan J."/>
            <person name="Gearin G."/>
            <person name="Gnerre S."/>
            <person name="Gnirke A."/>
            <person name="Goyette A."/>
            <person name="Graham J."/>
            <person name="Grandbois E."/>
            <person name="Gyaltsen K."/>
            <person name="Hafez N."/>
            <person name="Hagopian D."/>
            <person name="Hagos B."/>
            <person name="Hall J."/>
            <person name="Hatcher B."/>
            <person name="Heller A."/>
            <person name="Higgins H."/>
            <person name="Honan T."/>
            <person name="Horn A."/>
            <person name="Houde N."/>
            <person name="Hughes L."/>
            <person name="Hulme W."/>
            <person name="Husby E."/>
            <person name="Iliev I."/>
            <person name="Jaffe D."/>
            <person name="Jones C."/>
            <person name="Kamal M."/>
            <person name="Kamat A."/>
            <person name="Kamvysselis M."/>
            <person name="Karlsson E."/>
            <person name="Kells C."/>
            <person name="Kieu A."/>
            <person name="Kisner P."/>
            <person name="Kodira C."/>
            <person name="Kulbokas E."/>
            <person name="Labutti K."/>
            <person name="Lama D."/>
            <person name="Landers T."/>
            <person name="Leger J."/>
            <person name="Levine S."/>
            <person name="Lewis D."/>
            <person name="Lewis T."/>
            <person name="Lindblad-toh K."/>
            <person name="Liu X."/>
            <person name="Lokyitsang T."/>
            <person name="Lokyitsang Y."/>
            <person name="Lucien O."/>
            <person name="Lui A."/>
            <person name="Ma L.J."/>
            <person name="Mabbitt R."/>
            <person name="Macdonald J."/>
            <person name="Maclean C."/>
            <person name="Major J."/>
            <person name="Manning J."/>
            <person name="Marabella R."/>
            <person name="Maru K."/>
            <person name="Matthews C."/>
            <person name="Mauceli E."/>
            <person name="Mccarthy M."/>
            <person name="Mcdonough S."/>
            <person name="Mcghee T."/>
            <person name="Meldrim J."/>
            <person name="Meneus L."/>
            <person name="Mesirov J."/>
            <person name="Mihalev A."/>
            <person name="Mihova T."/>
            <person name="Mikkelsen T."/>
            <person name="Mlenga V."/>
            <person name="Moru K."/>
            <person name="Mozes J."/>
            <person name="Mulrain L."/>
            <person name="Munson G."/>
            <person name="Naylor J."/>
            <person name="Newes C."/>
            <person name="Nguyen C."/>
            <person name="Nguyen N."/>
            <person name="Nguyen T."/>
            <person name="Nicol R."/>
            <person name="Nielsen C."/>
            <person name="Nizzari M."/>
            <person name="Norbu C."/>
            <person name="Norbu N."/>
            <person name="O'donnell P."/>
            <person name="Okoawo O."/>
            <person name="O'leary S."/>
            <person name="Omotosho B."/>
            <person name="O'neill K."/>
            <person name="Osman S."/>
            <person name="Parker S."/>
            <person name="Perrin D."/>
            <person name="Phunkhang P."/>
            <person name="Piqani B."/>
            <person name="Purcell S."/>
            <person name="Rachupka T."/>
            <person name="Ramasamy U."/>
            <person name="Rameau R."/>
            <person name="Ray V."/>
            <person name="Raymond C."/>
            <person name="Retta R."/>
            <person name="Richardson S."/>
            <person name="Rise C."/>
            <person name="Rodriguez J."/>
            <person name="Rogers J."/>
            <person name="Rogov P."/>
            <person name="Rutman M."/>
            <person name="Schupbach R."/>
            <person name="Seaman C."/>
            <person name="Settipalli S."/>
            <person name="Sharpe T."/>
            <person name="Sheridan J."/>
            <person name="Sherpa N."/>
            <person name="Shi J."/>
            <person name="Smirnov S."/>
            <person name="Smith C."/>
            <person name="Sougnez C."/>
            <person name="Spencer B."/>
            <person name="Stalker J."/>
            <person name="Stange-thomann N."/>
            <person name="Stavropoulos S."/>
            <person name="Stetson K."/>
            <person name="Stone C."/>
            <person name="Stone S."/>
            <person name="Stubbs M."/>
            <person name="Talamas J."/>
            <person name="Tchuinga P."/>
            <person name="Tenzing P."/>
            <person name="Tesfaye S."/>
            <person name="Theodore J."/>
            <person name="Thoulutsang Y."/>
            <person name="Topham K."/>
            <person name="Towey S."/>
            <person name="Tsamla T."/>
            <person name="Tsomo N."/>
            <person name="Vallee D."/>
            <person name="Vassiliev H."/>
            <person name="Venkataraman V."/>
            <person name="Vinson J."/>
            <person name="Vo A."/>
            <person name="Wade C."/>
            <person name="Wang S."/>
            <person name="Wangchuk T."/>
            <person name="Wangdi T."/>
            <person name="Whittaker C."/>
            <person name="Wilkinson J."/>
            <person name="Wu Y."/>
            <person name="Wyman D."/>
            <person name="Yadav S."/>
            <person name="Yang S."/>
            <person name="Yang X."/>
            <person name="Yeager S."/>
            <person name="Yee E."/>
            <person name="Young G."/>
            <person name="Zainoun J."/>
            <person name="Zembeck L."/>
            <person name="Zimmer A."/>
            <person name="Zody M."/>
            <person name="Lander E."/>
        </authorList>
    </citation>
    <scope>NUCLEOTIDE SEQUENCE [LARGE SCALE GENOMIC DNA]</scope>
</reference>